<organism evidence="3 4">
    <name type="scientific">Kwoniella mangroviensis CBS 10435</name>
    <dbReference type="NCBI Taxonomy" id="1331196"/>
    <lineage>
        <taxon>Eukaryota</taxon>
        <taxon>Fungi</taxon>
        <taxon>Dikarya</taxon>
        <taxon>Basidiomycota</taxon>
        <taxon>Agaricomycotina</taxon>
        <taxon>Tremellomycetes</taxon>
        <taxon>Tremellales</taxon>
        <taxon>Cryptococcaceae</taxon>
        <taxon>Kwoniella</taxon>
    </lineage>
</organism>
<dbReference type="AlphaFoldDB" id="A0A1B9IW94"/>
<feature type="region of interest" description="Disordered" evidence="1">
    <location>
        <begin position="168"/>
        <end position="190"/>
    </location>
</feature>
<feature type="region of interest" description="Disordered" evidence="1">
    <location>
        <begin position="23"/>
        <end position="54"/>
    </location>
</feature>
<sequence length="267" mass="25954">MSRYLLLLSLAISSVLSQESSSSESLLTIQTSPPTPISSSSAPQSSGSNGISGSTSIVETASAASPNPSSSSSSSTSSFPGNCSGECQDISSALASCGAGDSLNTTCLCTPLVEANYVTCLQCGLSLNPSEDESVVYQGILDSYINQCASAPLSPISLPNVTITLPSSASSSTSSGSTSGTGSISGSGSISTSISSSTSLSDTLTYPSSSISRGPITSTIAASASSTPSSSSTTGSGNSGSSRKVDNGFTSIGLAGVVGVVIAAAAI</sequence>
<evidence type="ECO:0008006" key="5">
    <source>
        <dbReference type="Google" id="ProtNLM"/>
    </source>
</evidence>
<dbReference type="Proteomes" id="UP000092583">
    <property type="component" value="Unassembled WGS sequence"/>
</dbReference>
<gene>
    <name evidence="3" type="ORF">L486_02470</name>
</gene>
<protein>
    <recommendedName>
        <fullName evidence="5">Extracellular membrane protein CFEM domain-containing protein</fullName>
    </recommendedName>
</protein>
<proteinExistence type="predicted"/>
<feature type="chain" id="PRO_5008628932" description="Extracellular membrane protein CFEM domain-containing protein" evidence="2">
    <location>
        <begin position="18"/>
        <end position="267"/>
    </location>
</feature>
<feature type="compositionally biased region" description="Low complexity" evidence="1">
    <location>
        <begin position="221"/>
        <end position="242"/>
    </location>
</feature>
<name>A0A1B9IW94_9TREE</name>
<reference evidence="3 4" key="1">
    <citation type="submission" date="2013-07" db="EMBL/GenBank/DDBJ databases">
        <title>The Genome Sequence of Kwoniella mangroviensis CBS10435.</title>
        <authorList>
            <consortium name="The Broad Institute Genome Sequencing Platform"/>
            <person name="Cuomo C."/>
            <person name="Litvintseva A."/>
            <person name="Chen Y."/>
            <person name="Heitman J."/>
            <person name="Sun S."/>
            <person name="Springer D."/>
            <person name="Dromer F."/>
            <person name="Young S.K."/>
            <person name="Zeng Q."/>
            <person name="Gargeya S."/>
            <person name="Fitzgerald M."/>
            <person name="Abouelleil A."/>
            <person name="Alvarado L."/>
            <person name="Berlin A.M."/>
            <person name="Chapman S.B."/>
            <person name="Dewar J."/>
            <person name="Goldberg J."/>
            <person name="Griggs A."/>
            <person name="Gujja S."/>
            <person name="Hansen M."/>
            <person name="Howarth C."/>
            <person name="Imamovic A."/>
            <person name="Larimer J."/>
            <person name="McCowan C."/>
            <person name="Murphy C."/>
            <person name="Pearson M."/>
            <person name="Priest M."/>
            <person name="Roberts A."/>
            <person name="Saif S."/>
            <person name="Shea T."/>
            <person name="Sykes S."/>
            <person name="Wortman J."/>
            <person name="Nusbaum C."/>
            <person name="Birren B."/>
        </authorList>
    </citation>
    <scope>NUCLEOTIDE SEQUENCE [LARGE SCALE GENOMIC DNA]</scope>
    <source>
        <strain evidence="3 4">CBS 10435</strain>
    </source>
</reference>
<keyword evidence="4" id="KW-1185">Reference proteome</keyword>
<evidence type="ECO:0000256" key="2">
    <source>
        <dbReference type="SAM" id="SignalP"/>
    </source>
</evidence>
<keyword evidence="2" id="KW-0732">Signal</keyword>
<evidence type="ECO:0000256" key="1">
    <source>
        <dbReference type="SAM" id="MobiDB-lite"/>
    </source>
</evidence>
<dbReference type="OrthoDB" id="2576586at2759"/>
<feature type="signal peptide" evidence="2">
    <location>
        <begin position="1"/>
        <end position="17"/>
    </location>
</feature>
<evidence type="ECO:0000313" key="3">
    <source>
        <dbReference type="EMBL" id="OCF59797.1"/>
    </source>
</evidence>
<reference evidence="4" key="2">
    <citation type="submission" date="2013-12" db="EMBL/GenBank/DDBJ databases">
        <title>Evolution of pathogenesis and genome organization in the Tremellales.</title>
        <authorList>
            <person name="Cuomo C."/>
            <person name="Litvintseva A."/>
            <person name="Heitman J."/>
            <person name="Chen Y."/>
            <person name="Sun S."/>
            <person name="Springer D."/>
            <person name="Dromer F."/>
            <person name="Young S."/>
            <person name="Zeng Q."/>
            <person name="Chapman S."/>
            <person name="Gujja S."/>
            <person name="Saif S."/>
            <person name="Birren B."/>
        </authorList>
    </citation>
    <scope>NUCLEOTIDE SEQUENCE [LARGE SCALE GENOMIC DNA]</scope>
    <source>
        <strain evidence="4">CBS 10435</strain>
    </source>
</reference>
<feature type="region of interest" description="Disordered" evidence="1">
    <location>
        <begin position="221"/>
        <end position="244"/>
    </location>
</feature>
<dbReference type="EMBL" id="KI669460">
    <property type="protein sequence ID" value="OCF59797.1"/>
    <property type="molecule type" value="Genomic_DNA"/>
</dbReference>
<evidence type="ECO:0000313" key="4">
    <source>
        <dbReference type="Proteomes" id="UP000092583"/>
    </source>
</evidence>
<accession>A0A1B9IW94</accession>